<dbReference type="InterPro" id="IPR000792">
    <property type="entry name" value="Tscrpt_reg_LuxR_C"/>
</dbReference>
<dbReference type="InterPro" id="IPR036388">
    <property type="entry name" value="WH-like_DNA-bd_sf"/>
</dbReference>
<comment type="caution">
    <text evidence="2">The sequence shown here is derived from an EMBL/GenBank/DDBJ whole genome shotgun (WGS) entry which is preliminary data.</text>
</comment>
<dbReference type="SMART" id="SM00421">
    <property type="entry name" value="HTH_LUXR"/>
    <property type="match status" value="1"/>
</dbReference>
<dbReference type="CDD" id="cd06170">
    <property type="entry name" value="LuxR_C_like"/>
    <property type="match status" value="1"/>
</dbReference>
<evidence type="ECO:0000259" key="1">
    <source>
        <dbReference type="SMART" id="SM00421"/>
    </source>
</evidence>
<dbReference type="Proteomes" id="UP000566995">
    <property type="component" value="Unassembled WGS sequence"/>
</dbReference>
<evidence type="ECO:0000313" key="2">
    <source>
        <dbReference type="EMBL" id="MBB4867636.1"/>
    </source>
</evidence>
<keyword evidence="2" id="KW-0238">DNA-binding</keyword>
<dbReference type="EMBL" id="JACHLI010000044">
    <property type="protein sequence ID" value="MBB4867636.1"/>
    <property type="molecule type" value="Genomic_DNA"/>
</dbReference>
<name>A0A7W7P4E6_PSENT</name>
<accession>A0A7W7P4E6</accession>
<sequence length="196" mass="21479">MKRIHFRSAHGTASLYADDACLSALDDNQEYDLLGIENILIGLELEVILLSVSKFKEPSFVVAMVSLLKTQLPNSTLLIHIPAADITLIKILTQIGVGGVILGTEAMTQQFSLISGALSDMGKRDGERGKFFDEMATLTTEERKIVSMFMSGLRVCEIARSLSKSIKTVSAQKISGMRKLGVKSNIELLVFSDHFK</sequence>
<reference evidence="2 3" key="1">
    <citation type="submission" date="2020-08" db="EMBL/GenBank/DDBJ databases">
        <title>Functional genomics of gut bacteria from endangered species of beetles.</title>
        <authorList>
            <person name="Carlos-Shanley C."/>
        </authorList>
    </citation>
    <scope>NUCLEOTIDE SEQUENCE [LARGE SCALE GENOMIC DNA]</scope>
    <source>
        <strain evidence="2 3">S00179</strain>
    </source>
</reference>
<evidence type="ECO:0000313" key="3">
    <source>
        <dbReference type="Proteomes" id="UP000566995"/>
    </source>
</evidence>
<dbReference type="SUPFAM" id="SSF46894">
    <property type="entry name" value="C-terminal effector domain of the bipartite response regulators"/>
    <property type="match status" value="1"/>
</dbReference>
<dbReference type="Pfam" id="PF00196">
    <property type="entry name" value="GerE"/>
    <property type="match status" value="1"/>
</dbReference>
<proteinExistence type="predicted"/>
<dbReference type="Gene3D" id="1.10.10.10">
    <property type="entry name" value="Winged helix-like DNA-binding domain superfamily/Winged helix DNA-binding domain"/>
    <property type="match status" value="1"/>
</dbReference>
<organism evidence="2 3">
    <name type="scientific">Pseudomonas nitroreducens</name>
    <dbReference type="NCBI Taxonomy" id="46680"/>
    <lineage>
        <taxon>Bacteria</taxon>
        <taxon>Pseudomonadati</taxon>
        <taxon>Pseudomonadota</taxon>
        <taxon>Gammaproteobacteria</taxon>
        <taxon>Pseudomonadales</taxon>
        <taxon>Pseudomonadaceae</taxon>
        <taxon>Pseudomonas</taxon>
    </lineage>
</organism>
<feature type="domain" description="HTH luxR-type" evidence="1">
    <location>
        <begin position="135"/>
        <end position="192"/>
    </location>
</feature>
<dbReference type="GO" id="GO:0003677">
    <property type="term" value="F:DNA binding"/>
    <property type="evidence" value="ECO:0007669"/>
    <property type="project" value="UniProtKB-KW"/>
</dbReference>
<dbReference type="RefSeq" id="WP_184597375.1">
    <property type="nucleotide sequence ID" value="NZ_JACHLI010000044.1"/>
</dbReference>
<dbReference type="AlphaFoldDB" id="A0A7W7P4E6"/>
<protein>
    <submittedName>
        <fullName evidence="2">DNA-binding CsgD family transcriptional regulator</fullName>
    </submittedName>
</protein>
<dbReference type="InterPro" id="IPR016032">
    <property type="entry name" value="Sig_transdc_resp-reg_C-effctor"/>
</dbReference>
<gene>
    <name evidence="2" type="ORF">HNP46_006555</name>
</gene>
<dbReference type="GO" id="GO:0006355">
    <property type="term" value="P:regulation of DNA-templated transcription"/>
    <property type="evidence" value="ECO:0007669"/>
    <property type="project" value="InterPro"/>
</dbReference>